<organism evidence="3 4">
    <name type="scientific">Hassallia byssoidea VB512170</name>
    <dbReference type="NCBI Taxonomy" id="1304833"/>
    <lineage>
        <taxon>Bacteria</taxon>
        <taxon>Bacillati</taxon>
        <taxon>Cyanobacteriota</taxon>
        <taxon>Cyanophyceae</taxon>
        <taxon>Nostocales</taxon>
        <taxon>Tolypothrichaceae</taxon>
        <taxon>Hassallia</taxon>
    </lineage>
</organism>
<evidence type="ECO:0000313" key="4">
    <source>
        <dbReference type="Proteomes" id="UP000031549"/>
    </source>
</evidence>
<evidence type="ECO:0000259" key="2">
    <source>
        <dbReference type="Pfam" id="PF13439"/>
    </source>
</evidence>
<dbReference type="EMBL" id="JTCM02000114">
    <property type="protein sequence ID" value="NEU76497.1"/>
    <property type="molecule type" value="Genomic_DNA"/>
</dbReference>
<dbReference type="Pfam" id="PF13439">
    <property type="entry name" value="Glyco_transf_4"/>
    <property type="match status" value="1"/>
</dbReference>
<evidence type="ECO:0000313" key="3">
    <source>
        <dbReference type="EMBL" id="NEU76497.1"/>
    </source>
</evidence>
<feature type="domain" description="Glycosyltransferase subfamily 4-like N-terminal" evidence="2">
    <location>
        <begin position="13"/>
        <end position="168"/>
    </location>
</feature>
<accession>A0A846HG77</accession>
<dbReference type="PANTHER" id="PTHR12526">
    <property type="entry name" value="GLYCOSYLTRANSFERASE"/>
    <property type="match status" value="1"/>
</dbReference>
<keyword evidence="3" id="KW-0808">Transferase</keyword>
<dbReference type="RefSeq" id="WP_039741170.1">
    <property type="nucleotide sequence ID" value="NZ_JTCM02000114.1"/>
</dbReference>
<dbReference type="InterPro" id="IPR001296">
    <property type="entry name" value="Glyco_trans_1"/>
</dbReference>
<evidence type="ECO:0000259" key="1">
    <source>
        <dbReference type="Pfam" id="PF00534"/>
    </source>
</evidence>
<gene>
    <name evidence="3" type="ORF">PI95_029280</name>
</gene>
<sequence length="361" mass="40719">MKILHVINSFEGGGAEKLTLQIHQMCLKQGIDSHALSLMQSSAGSLPNAYSLGFDSPYQLSVPFKLYSFLSQRQWKDLNVIHVHLFPSQFFTPIISRYLNLKASLITTEHSTVNWRRNKFYGKLIDNFFYNFYQKIICISSAASEALLDSQPQLMKKITTIHNGIDIQEYLPHSTSQPKGNTPIIISIGRLVELKNYATAIRALNKISEQAFEYWILGSGILEQQLRELVNSLNLESKVKFLGFRTDVPDLLHQADIFLLTSLWEGFGLAVVEAMAAELPVIVSNVPGVREVVTEESTETSEVGFLVDPLSEDDIAKKLSKLLADQNLRLTMGKNAQLRASRFDIKQTVTEYIDLYKKNVS</sequence>
<comment type="caution">
    <text evidence="3">The sequence shown here is derived from an EMBL/GenBank/DDBJ whole genome shotgun (WGS) entry which is preliminary data.</text>
</comment>
<dbReference type="CDD" id="cd03801">
    <property type="entry name" value="GT4_PimA-like"/>
    <property type="match status" value="1"/>
</dbReference>
<feature type="domain" description="Glycosyl transferase family 1" evidence="1">
    <location>
        <begin position="178"/>
        <end position="337"/>
    </location>
</feature>
<dbReference type="SUPFAM" id="SSF53756">
    <property type="entry name" value="UDP-Glycosyltransferase/glycogen phosphorylase"/>
    <property type="match status" value="1"/>
</dbReference>
<dbReference type="Pfam" id="PF00534">
    <property type="entry name" value="Glycos_transf_1"/>
    <property type="match status" value="1"/>
</dbReference>
<keyword evidence="4" id="KW-1185">Reference proteome</keyword>
<dbReference type="AlphaFoldDB" id="A0A846HG77"/>
<dbReference type="Proteomes" id="UP000031549">
    <property type="component" value="Unassembled WGS sequence"/>
</dbReference>
<name>A0A846HG77_9CYAN</name>
<dbReference type="GO" id="GO:0016757">
    <property type="term" value="F:glycosyltransferase activity"/>
    <property type="evidence" value="ECO:0007669"/>
    <property type="project" value="InterPro"/>
</dbReference>
<proteinExistence type="predicted"/>
<protein>
    <submittedName>
        <fullName evidence="3">Glycosyltransferase family 4 protein</fullName>
    </submittedName>
</protein>
<dbReference type="Gene3D" id="3.40.50.2000">
    <property type="entry name" value="Glycogen Phosphorylase B"/>
    <property type="match status" value="2"/>
</dbReference>
<reference evidence="3 4" key="1">
    <citation type="journal article" date="2015" name="Genome Announc.">
        <title>Draft Genome Sequence of Cyanobacterium Hassallia byssoidea Strain VB512170, Isolated from Monuments in India.</title>
        <authorList>
            <person name="Singh D."/>
            <person name="Chandrababunaidu M.M."/>
            <person name="Panda A."/>
            <person name="Sen D."/>
            <person name="Bhattacharyya S."/>
            <person name="Adhikary S.P."/>
            <person name="Tripathy S."/>
        </authorList>
    </citation>
    <scope>NUCLEOTIDE SEQUENCE [LARGE SCALE GENOMIC DNA]</scope>
    <source>
        <strain evidence="3 4">VB512170</strain>
    </source>
</reference>
<dbReference type="InterPro" id="IPR028098">
    <property type="entry name" value="Glyco_trans_4-like_N"/>
</dbReference>